<accession>A0A433DA24</accession>
<dbReference type="OrthoDB" id="3210850at2759"/>
<evidence type="ECO:0000313" key="2">
    <source>
        <dbReference type="EMBL" id="RUP47717.1"/>
    </source>
</evidence>
<dbReference type="Proteomes" id="UP000268093">
    <property type="component" value="Unassembled WGS sequence"/>
</dbReference>
<keyword evidence="3" id="KW-1185">Reference proteome</keyword>
<proteinExistence type="predicted"/>
<name>A0A433DA24_9FUNG</name>
<dbReference type="EMBL" id="RBNI01004191">
    <property type="protein sequence ID" value="RUP47717.1"/>
    <property type="molecule type" value="Genomic_DNA"/>
</dbReference>
<keyword evidence="1" id="KW-0812">Transmembrane</keyword>
<feature type="transmembrane region" description="Helical" evidence="1">
    <location>
        <begin position="16"/>
        <end position="37"/>
    </location>
</feature>
<sequence length="236" mass="26448">MDTPQSRTAVPFEETLGQLVCIACISAMSALFGIKIAGNRLKDLNYARILVLLLYVTSWAFTNMAAVLISTNTVLNPYRFRLNIGNFVSCNVSILACVTFYAGSNIVMYLCLYLHPSHFQSLDCNVGEDEPHGESLIQIPFVIANTIHWHIYLNGLQQLSYYPLHPASHFSGMAELHLLSESDKSANYGCLHNLSHHLCCKHHYVGDNRPWGKRFSLPRNVFVRCNIERGFGPLGA</sequence>
<evidence type="ECO:0000313" key="3">
    <source>
        <dbReference type="Proteomes" id="UP000268093"/>
    </source>
</evidence>
<keyword evidence="1" id="KW-0472">Membrane</keyword>
<gene>
    <name evidence="2" type="ORF">BC936DRAFT_145415</name>
</gene>
<keyword evidence="1" id="KW-1133">Transmembrane helix</keyword>
<feature type="transmembrane region" description="Helical" evidence="1">
    <location>
        <begin position="91"/>
        <end position="112"/>
    </location>
</feature>
<protein>
    <submittedName>
        <fullName evidence="2">Uncharacterized protein</fullName>
    </submittedName>
</protein>
<reference evidence="2 3" key="1">
    <citation type="journal article" date="2018" name="New Phytol.">
        <title>Phylogenomics of Endogonaceae and evolution of mycorrhizas within Mucoromycota.</title>
        <authorList>
            <person name="Chang Y."/>
            <person name="Desiro A."/>
            <person name="Na H."/>
            <person name="Sandor L."/>
            <person name="Lipzen A."/>
            <person name="Clum A."/>
            <person name="Barry K."/>
            <person name="Grigoriev I.V."/>
            <person name="Martin F.M."/>
            <person name="Stajich J.E."/>
            <person name="Smith M.E."/>
            <person name="Bonito G."/>
            <person name="Spatafora J.W."/>
        </authorList>
    </citation>
    <scope>NUCLEOTIDE SEQUENCE [LARGE SCALE GENOMIC DNA]</scope>
    <source>
        <strain evidence="2 3">GMNB39</strain>
    </source>
</reference>
<feature type="transmembrane region" description="Helical" evidence="1">
    <location>
        <begin position="49"/>
        <end position="71"/>
    </location>
</feature>
<comment type="caution">
    <text evidence="2">The sequence shown here is derived from an EMBL/GenBank/DDBJ whole genome shotgun (WGS) entry which is preliminary data.</text>
</comment>
<evidence type="ECO:0000256" key="1">
    <source>
        <dbReference type="SAM" id="Phobius"/>
    </source>
</evidence>
<organism evidence="2 3">
    <name type="scientific">Jimgerdemannia flammicorona</name>
    <dbReference type="NCBI Taxonomy" id="994334"/>
    <lineage>
        <taxon>Eukaryota</taxon>
        <taxon>Fungi</taxon>
        <taxon>Fungi incertae sedis</taxon>
        <taxon>Mucoromycota</taxon>
        <taxon>Mucoromycotina</taxon>
        <taxon>Endogonomycetes</taxon>
        <taxon>Endogonales</taxon>
        <taxon>Endogonaceae</taxon>
        <taxon>Jimgerdemannia</taxon>
    </lineage>
</organism>
<dbReference type="AlphaFoldDB" id="A0A433DA24"/>